<dbReference type="Proteomes" id="UP001159405">
    <property type="component" value="Unassembled WGS sequence"/>
</dbReference>
<evidence type="ECO:0000256" key="3">
    <source>
        <dbReference type="ARBA" id="ARBA00025646"/>
    </source>
</evidence>
<feature type="compositionally biased region" description="Basic and acidic residues" evidence="6">
    <location>
        <begin position="201"/>
        <end position="231"/>
    </location>
</feature>
<feature type="coiled-coil region" evidence="5">
    <location>
        <begin position="38"/>
        <end position="65"/>
    </location>
</feature>
<feature type="region of interest" description="Disordered" evidence="6">
    <location>
        <begin position="305"/>
        <end position="340"/>
    </location>
</feature>
<feature type="domain" description="Bud22" evidence="7">
    <location>
        <begin position="12"/>
        <end position="422"/>
    </location>
</feature>
<evidence type="ECO:0000256" key="1">
    <source>
        <dbReference type="ARBA" id="ARBA00013459"/>
    </source>
</evidence>
<feature type="compositionally biased region" description="Basic residues" evidence="6">
    <location>
        <begin position="376"/>
        <end position="386"/>
    </location>
</feature>
<dbReference type="InterPro" id="IPR037393">
    <property type="entry name" value="Bud22/SRFB1"/>
</dbReference>
<feature type="region of interest" description="Disordered" evidence="6">
    <location>
        <begin position="368"/>
        <end position="399"/>
    </location>
</feature>
<evidence type="ECO:0000256" key="6">
    <source>
        <dbReference type="SAM" id="MobiDB-lite"/>
    </source>
</evidence>
<dbReference type="PANTHER" id="PTHR23325:SF1">
    <property type="entry name" value="SERUM RESPONSE FACTOR-BINDING PROTEIN 1"/>
    <property type="match status" value="1"/>
</dbReference>
<evidence type="ECO:0000256" key="5">
    <source>
        <dbReference type="SAM" id="Coils"/>
    </source>
</evidence>
<evidence type="ECO:0000259" key="7">
    <source>
        <dbReference type="Pfam" id="PF09073"/>
    </source>
</evidence>
<gene>
    <name evidence="8" type="ORF">PLOB_00012299</name>
</gene>
<sequence>MPEEVIMKEVGGLKREIKRAKLFEVQRLVRRLRQLANKKGSETQIKKNQRKVERFEKELEFLKDVGVDEIARRIASTNGEDSLNNNQAIKDNKEDPRADFVLQEKALDRVVNSTKIKEFMKRVDASRKDFDHSDVKKGNNDTEVARAERQQKIVKDKSKDRTNIFGLPDMKALLDEEAEVDDNTNFVEGKLMLQRKRKPAKEKGRDEVSDDKPSHHVNDKDKFSSDGETSRVKPKQKFAEQEFFVDKGFAAELLAREDVDDDSDGYNSNSDLDVSDFEEDKEDSDSFSSPELKFKGLESCFVGTMSGAKGDKGLKGRKKQRNVKGRLGDRKGKRNCRGQRARQQIWEKIHGKRAKHLHKNNIIIKPKEYKEDRKQTSKVKGQHSVKRKSDDESLHPSWEAVKRKRLQETVKVEFKGQKIKFDDSD</sequence>
<feature type="region of interest" description="Disordered" evidence="6">
    <location>
        <begin position="258"/>
        <end position="291"/>
    </location>
</feature>
<dbReference type="PANTHER" id="PTHR23325">
    <property type="entry name" value="SERUM RESPONSE FACTOR-BINDING"/>
    <property type="match status" value="1"/>
</dbReference>
<accession>A0ABN8QZ30</accession>
<evidence type="ECO:0000256" key="2">
    <source>
        <dbReference type="ARBA" id="ARBA00023054"/>
    </source>
</evidence>
<proteinExistence type="predicted"/>
<evidence type="ECO:0000313" key="8">
    <source>
        <dbReference type="EMBL" id="CAH3172030.1"/>
    </source>
</evidence>
<comment type="function">
    <text evidence="3">May be involved in regulating transcriptional activation of cardiac genes during the aging process. May play a role in biosynthesis and/or processing of SLC2A4 in adipose cells.</text>
</comment>
<dbReference type="InterPro" id="IPR015158">
    <property type="entry name" value="Bud22_dom"/>
</dbReference>
<feature type="compositionally biased region" description="Basic residues" evidence="6">
    <location>
        <begin position="331"/>
        <end position="340"/>
    </location>
</feature>
<reference evidence="8 9" key="1">
    <citation type="submission" date="2022-05" db="EMBL/GenBank/DDBJ databases">
        <authorList>
            <consortium name="Genoscope - CEA"/>
            <person name="William W."/>
        </authorList>
    </citation>
    <scope>NUCLEOTIDE SEQUENCE [LARGE SCALE GENOMIC DNA]</scope>
</reference>
<name>A0ABN8QZ30_9CNID</name>
<evidence type="ECO:0000313" key="9">
    <source>
        <dbReference type="Proteomes" id="UP001159405"/>
    </source>
</evidence>
<dbReference type="Pfam" id="PF09073">
    <property type="entry name" value="BUD22"/>
    <property type="match status" value="1"/>
</dbReference>
<feature type="region of interest" description="Disordered" evidence="6">
    <location>
        <begin position="127"/>
        <end position="149"/>
    </location>
</feature>
<comment type="caution">
    <text evidence="8">The sequence shown here is derived from an EMBL/GenBank/DDBJ whole genome shotgun (WGS) entry which is preliminary data.</text>
</comment>
<feature type="region of interest" description="Disordered" evidence="6">
    <location>
        <begin position="191"/>
        <end position="237"/>
    </location>
</feature>
<keyword evidence="2 5" id="KW-0175">Coiled coil</keyword>
<protein>
    <recommendedName>
        <fullName evidence="1">Serum response factor-binding protein 1</fullName>
    </recommendedName>
    <alternativeName>
        <fullName evidence="4">SRF-dependent transcription regulation-associated protein</fullName>
    </alternativeName>
</protein>
<feature type="compositionally biased region" description="Acidic residues" evidence="6">
    <location>
        <begin position="273"/>
        <end position="285"/>
    </location>
</feature>
<organism evidence="8 9">
    <name type="scientific">Porites lobata</name>
    <dbReference type="NCBI Taxonomy" id="104759"/>
    <lineage>
        <taxon>Eukaryota</taxon>
        <taxon>Metazoa</taxon>
        <taxon>Cnidaria</taxon>
        <taxon>Anthozoa</taxon>
        <taxon>Hexacorallia</taxon>
        <taxon>Scleractinia</taxon>
        <taxon>Fungiina</taxon>
        <taxon>Poritidae</taxon>
        <taxon>Porites</taxon>
    </lineage>
</organism>
<keyword evidence="9" id="KW-1185">Reference proteome</keyword>
<feature type="compositionally biased region" description="Basic residues" evidence="6">
    <location>
        <begin position="315"/>
        <end position="324"/>
    </location>
</feature>
<evidence type="ECO:0000256" key="4">
    <source>
        <dbReference type="ARBA" id="ARBA00033254"/>
    </source>
</evidence>
<dbReference type="EMBL" id="CALNXK010000169">
    <property type="protein sequence ID" value="CAH3172030.1"/>
    <property type="molecule type" value="Genomic_DNA"/>
</dbReference>